<dbReference type="PANTHER" id="PTHR46060:SF1">
    <property type="entry name" value="MARINER MOS1 TRANSPOSASE-LIKE PROTEIN"/>
    <property type="match status" value="1"/>
</dbReference>
<dbReference type="EMBL" id="BLXT01000045">
    <property type="protein sequence ID" value="GFN73869.1"/>
    <property type="molecule type" value="Genomic_DNA"/>
</dbReference>
<dbReference type="PANTHER" id="PTHR46060">
    <property type="entry name" value="MARINER MOS1 TRANSPOSASE-LIKE PROTEIN"/>
    <property type="match status" value="1"/>
</dbReference>
<comment type="caution">
    <text evidence="1">The sequence shown here is derived from an EMBL/GenBank/DDBJ whole genome shotgun (WGS) entry which is preliminary data.</text>
</comment>
<sequence>MATSNDLLNLIKQRSVIEFLADEGCFAANIYARTKTVYGEMSISDCAVCKSVRIFKREDPRETILRDRKRSGRPLSISNTAHREKVECMIRANRRAKQKEIADEVGISKERVHDIVTIVLGNRKVCARWVLRQLTVQMKAQRKDMCTQLLER</sequence>
<accession>A0AAV3XTW7</accession>
<gene>
    <name evidence="1" type="ORF">PoB_000037500</name>
</gene>
<keyword evidence="2" id="KW-1185">Reference proteome</keyword>
<evidence type="ECO:0000313" key="1">
    <source>
        <dbReference type="EMBL" id="GFN73869.1"/>
    </source>
</evidence>
<dbReference type="AlphaFoldDB" id="A0AAV3XTW7"/>
<proteinExistence type="predicted"/>
<dbReference type="InterPro" id="IPR052709">
    <property type="entry name" value="Transposase-MT_Hybrid"/>
</dbReference>
<evidence type="ECO:0000313" key="2">
    <source>
        <dbReference type="Proteomes" id="UP000735302"/>
    </source>
</evidence>
<organism evidence="1 2">
    <name type="scientific">Plakobranchus ocellatus</name>
    <dbReference type="NCBI Taxonomy" id="259542"/>
    <lineage>
        <taxon>Eukaryota</taxon>
        <taxon>Metazoa</taxon>
        <taxon>Spiralia</taxon>
        <taxon>Lophotrochozoa</taxon>
        <taxon>Mollusca</taxon>
        <taxon>Gastropoda</taxon>
        <taxon>Heterobranchia</taxon>
        <taxon>Euthyneura</taxon>
        <taxon>Panpulmonata</taxon>
        <taxon>Sacoglossa</taxon>
        <taxon>Placobranchoidea</taxon>
        <taxon>Plakobranchidae</taxon>
        <taxon>Plakobranchus</taxon>
    </lineage>
</organism>
<name>A0AAV3XTW7_9GAST</name>
<protein>
    <submittedName>
        <fullName evidence="1">Histone-lysine N-methyltransferase SETMAR-like protein</fullName>
    </submittedName>
</protein>
<dbReference type="Proteomes" id="UP000735302">
    <property type="component" value="Unassembled WGS sequence"/>
</dbReference>
<reference evidence="1 2" key="1">
    <citation type="journal article" date="2021" name="Elife">
        <title>Chloroplast acquisition without the gene transfer in kleptoplastic sea slugs, Plakobranchus ocellatus.</title>
        <authorList>
            <person name="Maeda T."/>
            <person name="Takahashi S."/>
            <person name="Yoshida T."/>
            <person name="Shimamura S."/>
            <person name="Takaki Y."/>
            <person name="Nagai Y."/>
            <person name="Toyoda A."/>
            <person name="Suzuki Y."/>
            <person name="Arimoto A."/>
            <person name="Ishii H."/>
            <person name="Satoh N."/>
            <person name="Nishiyama T."/>
            <person name="Hasebe M."/>
            <person name="Maruyama T."/>
            <person name="Minagawa J."/>
            <person name="Obokata J."/>
            <person name="Shigenobu S."/>
        </authorList>
    </citation>
    <scope>NUCLEOTIDE SEQUENCE [LARGE SCALE GENOMIC DNA]</scope>
</reference>